<proteinExistence type="inferred from homology"/>
<feature type="transmembrane region" description="Helical" evidence="7">
    <location>
        <begin position="70"/>
        <end position="89"/>
    </location>
</feature>
<evidence type="ECO:0000256" key="3">
    <source>
        <dbReference type="ARBA" id="ARBA00022475"/>
    </source>
</evidence>
<dbReference type="InterPro" id="IPR048454">
    <property type="entry name" value="YetF_N"/>
</dbReference>
<comment type="similarity">
    <text evidence="2">Belongs to the UPF0702 family.</text>
</comment>
<evidence type="ECO:0000256" key="6">
    <source>
        <dbReference type="ARBA" id="ARBA00023136"/>
    </source>
</evidence>
<keyword evidence="11" id="KW-1185">Reference proteome</keyword>
<evidence type="ECO:0000259" key="9">
    <source>
        <dbReference type="Pfam" id="PF20730"/>
    </source>
</evidence>
<dbReference type="InterPro" id="IPR007353">
    <property type="entry name" value="DUF421"/>
</dbReference>
<evidence type="ECO:0000256" key="2">
    <source>
        <dbReference type="ARBA" id="ARBA00006448"/>
    </source>
</evidence>
<evidence type="ECO:0000256" key="1">
    <source>
        <dbReference type="ARBA" id="ARBA00004651"/>
    </source>
</evidence>
<keyword evidence="3" id="KW-1003">Cell membrane</keyword>
<feature type="transmembrane region" description="Helical" evidence="7">
    <location>
        <begin position="41"/>
        <end position="58"/>
    </location>
</feature>
<organism evidence="10 11">
    <name type="scientific">Sporosarcina koreensis</name>
    <dbReference type="NCBI Taxonomy" id="334735"/>
    <lineage>
        <taxon>Bacteria</taxon>
        <taxon>Bacillati</taxon>
        <taxon>Bacillota</taxon>
        <taxon>Bacilli</taxon>
        <taxon>Bacillales</taxon>
        <taxon>Caryophanaceae</taxon>
        <taxon>Sporosarcina</taxon>
    </lineage>
</organism>
<dbReference type="PANTHER" id="PTHR34582:SF5">
    <property type="entry name" value="UPF0702 TRANSMEMBRANE PROTEIN YETF"/>
    <property type="match status" value="1"/>
</dbReference>
<dbReference type="Pfam" id="PF20730">
    <property type="entry name" value="YetF_N"/>
    <property type="match status" value="1"/>
</dbReference>
<evidence type="ECO:0000313" key="11">
    <source>
        <dbReference type="Proteomes" id="UP001596071"/>
    </source>
</evidence>
<dbReference type="PANTHER" id="PTHR34582">
    <property type="entry name" value="UPF0702 TRANSMEMBRANE PROTEIN YCAP"/>
    <property type="match status" value="1"/>
</dbReference>
<dbReference type="Proteomes" id="UP001596071">
    <property type="component" value="Unassembled WGS sequence"/>
</dbReference>
<evidence type="ECO:0000256" key="5">
    <source>
        <dbReference type="ARBA" id="ARBA00022989"/>
    </source>
</evidence>
<accession>A0ABW0TVZ3</accession>
<protein>
    <submittedName>
        <fullName evidence="10">DUF421 domain-containing protein</fullName>
    </submittedName>
</protein>
<dbReference type="InterPro" id="IPR023090">
    <property type="entry name" value="UPF0702_alpha/beta_dom_sf"/>
</dbReference>
<dbReference type="Pfam" id="PF04239">
    <property type="entry name" value="DUF421"/>
    <property type="match status" value="1"/>
</dbReference>
<reference evidence="11" key="1">
    <citation type="journal article" date="2019" name="Int. J. Syst. Evol. Microbiol.">
        <title>The Global Catalogue of Microorganisms (GCM) 10K type strain sequencing project: providing services to taxonomists for standard genome sequencing and annotation.</title>
        <authorList>
            <consortium name="The Broad Institute Genomics Platform"/>
            <consortium name="The Broad Institute Genome Sequencing Center for Infectious Disease"/>
            <person name="Wu L."/>
            <person name="Ma J."/>
        </authorList>
    </citation>
    <scope>NUCLEOTIDE SEQUENCE [LARGE SCALE GENOMIC DNA]</scope>
    <source>
        <strain evidence="11">KACC 11299</strain>
    </source>
</reference>
<evidence type="ECO:0000259" key="8">
    <source>
        <dbReference type="Pfam" id="PF04239"/>
    </source>
</evidence>
<evidence type="ECO:0000256" key="4">
    <source>
        <dbReference type="ARBA" id="ARBA00022692"/>
    </source>
</evidence>
<sequence length="234" mass="26567">MAFFYGQETLTAIQWALRAIIGFFFLLFAMKLMGERSISQLRLIDFTIALIIGNILAHPLSDEKLGMKGSLISTAVLIFLYISSVYATLKWGNLRKMMEPSPYPLIKNGELIYPNLKKARITIDHLLSELRKEKIEDIQKVALALWEPDGTISFFLSPQHQALTPQDLQLPTNPFSFPMVIVKEGKVDFGSLTSMGKDVEWLQTKFTINNVQTSDILLATVDDSDKVTIYLYER</sequence>
<keyword evidence="6 7" id="KW-0472">Membrane</keyword>
<comment type="subcellular location">
    <subcellularLocation>
        <location evidence="1">Cell membrane</location>
        <topology evidence="1">Multi-pass membrane protein</topology>
    </subcellularLocation>
</comment>
<feature type="domain" description="YetF-like N-terminal transmembrane" evidence="9">
    <location>
        <begin position="14"/>
        <end position="80"/>
    </location>
</feature>
<gene>
    <name evidence="10" type="ORF">ACFPTP_04750</name>
</gene>
<evidence type="ECO:0000313" key="10">
    <source>
        <dbReference type="EMBL" id="MFC5602521.1"/>
    </source>
</evidence>
<comment type="caution">
    <text evidence="10">The sequence shown here is derived from an EMBL/GenBank/DDBJ whole genome shotgun (WGS) entry which is preliminary data.</text>
</comment>
<dbReference type="EMBL" id="JBHSNP010000009">
    <property type="protein sequence ID" value="MFC5602521.1"/>
    <property type="molecule type" value="Genomic_DNA"/>
</dbReference>
<keyword evidence="5 7" id="KW-1133">Transmembrane helix</keyword>
<keyword evidence="4 7" id="KW-0812">Transmembrane</keyword>
<dbReference type="Gene3D" id="3.30.240.20">
    <property type="entry name" value="bsu07140 like domains"/>
    <property type="match status" value="2"/>
</dbReference>
<evidence type="ECO:0000256" key="7">
    <source>
        <dbReference type="SAM" id="Phobius"/>
    </source>
</evidence>
<feature type="transmembrane region" description="Helical" evidence="7">
    <location>
        <begin position="12"/>
        <end position="29"/>
    </location>
</feature>
<dbReference type="RefSeq" id="WP_381442631.1">
    <property type="nucleotide sequence ID" value="NZ_JBHSNP010000009.1"/>
</dbReference>
<name>A0ABW0TVZ3_9BACL</name>
<feature type="domain" description="YetF C-terminal" evidence="8">
    <location>
        <begin position="90"/>
        <end position="222"/>
    </location>
</feature>